<name>A0A4V2UVU8_9GAMM</name>
<dbReference type="InterPro" id="IPR011050">
    <property type="entry name" value="Pectin_lyase_fold/virulence"/>
</dbReference>
<dbReference type="RefSeq" id="WP_132577449.1">
    <property type="nucleotide sequence ID" value="NZ_JBHLWF010000084.1"/>
</dbReference>
<organism evidence="3 4">
    <name type="scientific">Pseudofulvimonas gallinarii</name>
    <dbReference type="NCBI Taxonomy" id="634155"/>
    <lineage>
        <taxon>Bacteria</taxon>
        <taxon>Pseudomonadati</taxon>
        <taxon>Pseudomonadota</taxon>
        <taxon>Gammaproteobacteria</taxon>
        <taxon>Lysobacterales</taxon>
        <taxon>Rhodanobacteraceae</taxon>
        <taxon>Pseudofulvimonas</taxon>
    </lineage>
</organism>
<reference evidence="3 4" key="1">
    <citation type="submission" date="2019-03" db="EMBL/GenBank/DDBJ databases">
        <title>Genomic Encyclopedia of Type Strains, Phase IV (KMG-IV): sequencing the most valuable type-strain genomes for metagenomic binning, comparative biology and taxonomic classification.</title>
        <authorList>
            <person name="Goeker M."/>
        </authorList>
    </citation>
    <scope>NUCLEOTIDE SEQUENCE [LARGE SCALE GENOMIC DNA]</scope>
    <source>
        <strain evidence="3 4">DSM 21944</strain>
    </source>
</reference>
<dbReference type="Pfam" id="PF13229">
    <property type="entry name" value="Beta_helix"/>
    <property type="match status" value="1"/>
</dbReference>
<dbReference type="InterPro" id="IPR059226">
    <property type="entry name" value="Choice_anch_Q_dom"/>
</dbReference>
<dbReference type="SUPFAM" id="SSF51126">
    <property type="entry name" value="Pectin lyase-like"/>
    <property type="match status" value="1"/>
</dbReference>
<dbReference type="InterPro" id="IPR039448">
    <property type="entry name" value="Beta_helix"/>
</dbReference>
<evidence type="ECO:0000313" key="3">
    <source>
        <dbReference type="EMBL" id="TCS97157.1"/>
    </source>
</evidence>
<evidence type="ECO:0000256" key="1">
    <source>
        <dbReference type="SAM" id="SignalP"/>
    </source>
</evidence>
<keyword evidence="1" id="KW-0732">Signal</keyword>
<protein>
    <submittedName>
        <fullName evidence="3">Parallel beta helix pectate lyase-like protein</fullName>
    </submittedName>
</protein>
<accession>A0A4V2UVU8</accession>
<dbReference type="AlphaFoldDB" id="A0A4V2UVU8"/>
<feature type="chain" id="PRO_5020415033" evidence="1">
    <location>
        <begin position="25"/>
        <end position="353"/>
    </location>
</feature>
<evidence type="ECO:0000313" key="4">
    <source>
        <dbReference type="Proteomes" id="UP000294599"/>
    </source>
</evidence>
<dbReference type="EMBL" id="SMAF01000014">
    <property type="protein sequence ID" value="TCS97157.1"/>
    <property type="molecule type" value="Genomic_DNA"/>
</dbReference>
<dbReference type="GO" id="GO:0016829">
    <property type="term" value="F:lyase activity"/>
    <property type="evidence" value="ECO:0007669"/>
    <property type="project" value="UniProtKB-KW"/>
</dbReference>
<dbReference type="InterPro" id="IPR012334">
    <property type="entry name" value="Pectin_lyas_fold"/>
</dbReference>
<dbReference type="Proteomes" id="UP000294599">
    <property type="component" value="Unassembled WGS sequence"/>
</dbReference>
<dbReference type="NCBIfam" id="NF041518">
    <property type="entry name" value="choice_anch_Q"/>
    <property type="match status" value="1"/>
</dbReference>
<feature type="signal peptide" evidence="1">
    <location>
        <begin position="1"/>
        <end position="24"/>
    </location>
</feature>
<dbReference type="OrthoDB" id="5931607at2"/>
<feature type="domain" description="Right handed beta helix" evidence="2">
    <location>
        <begin position="102"/>
        <end position="258"/>
    </location>
</feature>
<gene>
    <name evidence="3" type="ORF">EDC25_1148</name>
</gene>
<comment type="caution">
    <text evidence="3">The sequence shown here is derived from an EMBL/GenBank/DDBJ whole genome shotgun (WGS) entry which is preliminary data.</text>
</comment>
<proteinExistence type="predicted"/>
<evidence type="ECO:0000259" key="2">
    <source>
        <dbReference type="Pfam" id="PF13229"/>
    </source>
</evidence>
<keyword evidence="3" id="KW-0456">Lyase</keyword>
<dbReference type="Gene3D" id="2.160.20.10">
    <property type="entry name" value="Single-stranded right-handed beta-helix, Pectin lyase-like"/>
    <property type="match status" value="1"/>
</dbReference>
<sequence>MILPRLTAVAGLVMAGLTCGSADAATWCVGTSGELYQALLASSLNSEADVIRLQAGTYTSGLPEGFTASITGGGLELSGGWSSGCMFRSRSARSTIDGQYQRTALRIGGTPNAHRTVRITQLSFVRGVGNEFGGLSVSGSGSATVEVEIERCRFHDNTNSDPDDYIGGGLYLNADEIRVLGNVFTDNHAGVSGGAAALTCFGGLGAFSNNTVVRNTAAFGQATVTGGVSLGGNCQWEVANNILWDNEGHDLHVPDNRAALRHNNLDDLRGVPVASSGNIAVDPMFVSAGILRLQRASPLIDAGFNEAFLGLPQYSYDGGIRIAGPNIDIGAYELDTLFADDFDPVFIIGDEGD</sequence>
<keyword evidence="4" id="KW-1185">Reference proteome</keyword>